<comment type="caution">
    <text evidence="5">The sequence shown here is derived from an EMBL/GenBank/DDBJ whole genome shotgun (WGS) entry which is preliminary data.</text>
</comment>
<sequence length="105" mass="11809">MEIAIIGERDFTIGFQLCGIKNIANIEESDYSEFNSVFMQTIENTEVGIIVVNEGYYQKIPVQIRKKLEKLVSPVVVTLSDEESAGGADLRNLIKRSLGVDLWKE</sequence>
<dbReference type="GO" id="GO:0005524">
    <property type="term" value="F:ATP binding"/>
    <property type="evidence" value="ECO:0007669"/>
    <property type="project" value="UniProtKB-UniRule"/>
</dbReference>
<evidence type="ECO:0000256" key="4">
    <source>
        <dbReference type="HAMAP-Rule" id="MF_00312"/>
    </source>
</evidence>
<dbReference type="GO" id="GO:0042777">
    <property type="term" value="P:proton motive force-driven plasma membrane ATP synthesis"/>
    <property type="evidence" value="ECO:0007669"/>
    <property type="project" value="UniProtKB-UniRule"/>
</dbReference>
<dbReference type="GO" id="GO:0046933">
    <property type="term" value="F:proton-transporting ATP synthase activity, rotational mechanism"/>
    <property type="evidence" value="ECO:0007669"/>
    <property type="project" value="UniProtKB-UniRule"/>
</dbReference>
<keyword evidence="6" id="KW-1185">Reference proteome</keyword>
<comment type="subcellular location">
    <subcellularLocation>
        <location evidence="4">Cell membrane</location>
        <topology evidence="4">Peripheral membrane protein</topology>
    </subcellularLocation>
</comment>
<dbReference type="Proteomes" id="UP000604391">
    <property type="component" value="Unassembled WGS sequence"/>
</dbReference>
<name>A0A832XIL4_9ARCH</name>
<keyword evidence="2 4" id="KW-0813">Transport</keyword>
<evidence type="ECO:0000256" key="1">
    <source>
        <dbReference type="ARBA" id="ARBA00010148"/>
    </source>
</evidence>
<evidence type="ECO:0000256" key="3">
    <source>
        <dbReference type="ARBA" id="ARBA00023065"/>
    </source>
</evidence>
<dbReference type="SUPFAM" id="SSF159468">
    <property type="entry name" value="AtpF-like"/>
    <property type="match status" value="1"/>
</dbReference>
<evidence type="ECO:0000313" key="5">
    <source>
        <dbReference type="EMBL" id="HIJ99421.1"/>
    </source>
</evidence>
<comment type="subunit">
    <text evidence="4">Has multiple subunits with at least A(3), B(3), C, D, E, F, H, I and proteolipid K(x).</text>
</comment>
<dbReference type="InterPro" id="IPR008218">
    <property type="entry name" value="ATPase_V1-cplx_f_g_su"/>
</dbReference>
<dbReference type="InterPro" id="IPR022944">
    <property type="entry name" value="ATPase_V1-cplx_fsu_bac/arc"/>
</dbReference>
<accession>A0A832XIL4</accession>
<evidence type="ECO:0000313" key="6">
    <source>
        <dbReference type="Proteomes" id="UP000604391"/>
    </source>
</evidence>
<comment type="similarity">
    <text evidence="1 4">Belongs to the V-ATPase F subunit family.</text>
</comment>
<dbReference type="EMBL" id="DVAD01000007">
    <property type="protein sequence ID" value="HIJ99421.1"/>
    <property type="molecule type" value="Genomic_DNA"/>
</dbReference>
<dbReference type="HAMAP" id="MF_00312">
    <property type="entry name" value="ATP_synth_F_arch"/>
    <property type="match status" value="1"/>
</dbReference>
<dbReference type="AlphaFoldDB" id="A0A832XIL4"/>
<dbReference type="Gene3D" id="3.40.50.10580">
    <property type="entry name" value="ATPase, V1 complex, subunit F"/>
    <property type="match status" value="1"/>
</dbReference>
<proteinExistence type="inferred from homology"/>
<evidence type="ECO:0000256" key="2">
    <source>
        <dbReference type="ARBA" id="ARBA00022448"/>
    </source>
</evidence>
<keyword evidence="4" id="KW-0066">ATP synthesis</keyword>
<dbReference type="GO" id="GO:0046961">
    <property type="term" value="F:proton-transporting ATPase activity, rotational mechanism"/>
    <property type="evidence" value="ECO:0007669"/>
    <property type="project" value="InterPro"/>
</dbReference>
<organism evidence="5 6">
    <name type="scientific">Candidatus Undinarchaeum marinum</name>
    <dbReference type="NCBI Taxonomy" id="2756141"/>
    <lineage>
        <taxon>Archaea</taxon>
        <taxon>Candidatus Undinarchaeota</taxon>
        <taxon>Candidatus Undinarchaeia</taxon>
        <taxon>Candidatus Undinarchaeales</taxon>
        <taxon>Candidatus Undinarchaeaceae</taxon>
        <taxon>Candidatus Undinarchaeum</taxon>
    </lineage>
</organism>
<keyword evidence="4" id="KW-0472">Membrane</keyword>
<reference evidence="5 6" key="1">
    <citation type="journal article" name="Nat. Commun.">
        <title>Undinarchaeota illuminate DPANN phylogeny and the impact of gene transfer on archaeal evolution.</title>
        <authorList>
            <person name="Dombrowski N."/>
            <person name="Williams T.A."/>
            <person name="Sun J."/>
            <person name="Woodcroft B.J."/>
            <person name="Lee J.H."/>
            <person name="Minh B.Q."/>
            <person name="Rinke C."/>
            <person name="Spang A."/>
        </authorList>
    </citation>
    <scope>NUCLEOTIDE SEQUENCE [LARGE SCALE GENOMIC DNA]</scope>
    <source>
        <strain evidence="5">MAG_bin17</strain>
    </source>
</reference>
<comment type="function">
    <text evidence="4">Component of the A-type ATP synthase that produces ATP from ADP in the presence of a proton gradient across the membrane.</text>
</comment>
<gene>
    <name evidence="4" type="primary">atpF</name>
    <name evidence="5" type="ORF">H1011_01185</name>
</gene>
<protein>
    <recommendedName>
        <fullName evidence="4">A-type ATP synthase subunit F</fullName>
    </recommendedName>
</protein>
<keyword evidence="4" id="KW-1003">Cell membrane</keyword>
<keyword evidence="3 4" id="KW-0406">Ion transport</keyword>
<dbReference type="InterPro" id="IPR036906">
    <property type="entry name" value="ATPase_V1_fsu_sf"/>
</dbReference>
<dbReference type="Pfam" id="PF01990">
    <property type="entry name" value="ATP-synt_F"/>
    <property type="match status" value="1"/>
</dbReference>
<keyword evidence="4" id="KW-0375">Hydrogen ion transport</keyword>
<dbReference type="GO" id="GO:0005886">
    <property type="term" value="C:plasma membrane"/>
    <property type="evidence" value="ECO:0007669"/>
    <property type="project" value="UniProtKB-SubCell"/>
</dbReference>